<keyword evidence="7" id="KW-0812">Transmembrane</keyword>
<dbReference type="GO" id="GO:0009254">
    <property type="term" value="P:peptidoglycan turnover"/>
    <property type="evidence" value="ECO:0007669"/>
    <property type="project" value="TreeGrafter"/>
</dbReference>
<protein>
    <recommendedName>
        <fullName evidence="3">beta-N-acetylhexosaminidase</fullName>
        <ecNumber evidence="3">3.2.1.52</ecNumber>
    </recommendedName>
</protein>
<dbReference type="EC" id="3.2.1.52" evidence="3"/>
<evidence type="ECO:0000259" key="8">
    <source>
        <dbReference type="Pfam" id="PF00933"/>
    </source>
</evidence>
<dbReference type="AlphaFoldDB" id="A0A9D1HHE3"/>
<evidence type="ECO:0000313" key="10">
    <source>
        <dbReference type="Proteomes" id="UP000824164"/>
    </source>
</evidence>
<proteinExistence type="inferred from homology"/>
<dbReference type="Pfam" id="PF00933">
    <property type="entry name" value="Glyco_hydro_3"/>
    <property type="match status" value="1"/>
</dbReference>
<dbReference type="InterPro" id="IPR017853">
    <property type="entry name" value="GH"/>
</dbReference>
<evidence type="ECO:0000256" key="1">
    <source>
        <dbReference type="ARBA" id="ARBA00001231"/>
    </source>
</evidence>
<dbReference type="EMBL" id="DVLT01000049">
    <property type="protein sequence ID" value="HIU03221.1"/>
    <property type="molecule type" value="Genomic_DNA"/>
</dbReference>
<dbReference type="Proteomes" id="UP000824164">
    <property type="component" value="Unassembled WGS sequence"/>
</dbReference>
<dbReference type="PANTHER" id="PTHR30480:SF13">
    <property type="entry name" value="BETA-HEXOSAMINIDASE"/>
    <property type="match status" value="1"/>
</dbReference>
<organism evidence="9 10">
    <name type="scientific">Candidatus Onthocola gallistercoris</name>
    <dbReference type="NCBI Taxonomy" id="2840876"/>
    <lineage>
        <taxon>Bacteria</taxon>
        <taxon>Bacillati</taxon>
        <taxon>Bacillota</taxon>
        <taxon>Bacilli</taxon>
        <taxon>Candidatus Onthocola</taxon>
    </lineage>
</organism>
<reference evidence="9" key="1">
    <citation type="submission" date="2020-10" db="EMBL/GenBank/DDBJ databases">
        <authorList>
            <person name="Gilroy R."/>
        </authorList>
    </citation>
    <scope>NUCLEOTIDE SEQUENCE</scope>
    <source>
        <strain evidence="9">CHK187-14744</strain>
    </source>
</reference>
<dbReference type="SUPFAM" id="SSF51445">
    <property type="entry name" value="(Trans)glycosidases"/>
    <property type="match status" value="1"/>
</dbReference>
<reference evidence="9" key="2">
    <citation type="journal article" date="2021" name="PeerJ">
        <title>Extensive microbial diversity within the chicken gut microbiome revealed by metagenomics and culture.</title>
        <authorList>
            <person name="Gilroy R."/>
            <person name="Ravi A."/>
            <person name="Getino M."/>
            <person name="Pursley I."/>
            <person name="Horton D.L."/>
            <person name="Alikhan N.F."/>
            <person name="Baker D."/>
            <person name="Gharbi K."/>
            <person name="Hall N."/>
            <person name="Watson M."/>
            <person name="Adriaenssens E.M."/>
            <person name="Foster-Nyarko E."/>
            <person name="Jarju S."/>
            <person name="Secka A."/>
            <person name="Antonio M."/>
            <person name="Oren A."/>
            <person name="Chaudhuri R.R."/>
            <person name="La Ragione R."/>
            <person name="Hildebrand F."/>
            <person name="Pallen M.J."/>
        </authorList>
    </citation>
    <scope>NUCLEOTIDE SEQUENCE</scope>
    <source>
        <strain evidence="9">CHK187-14744</strain>
    </source>
</reference>
<dbReference type="PRINTS" id="PR00133">
    <property type="entry name" value="GLHYDRLASE3"/>
</dbReference>
<evidence type="ECO:0000256" key="5">
    <source>
        <dbReference type="ARBA" id="ARBA00023295"/>
    </source>
</evidence>
<sequence length="424" mass="45928">MKRGKIIMLICMSMIFIGLAGLAAWAVLNHHTMVSELKNRMTVAAEESEEEQVVNATQADSQQETETDRLAETEAVDRGIQAQIENMSLEEKVAQLFMVRPEDLTGVSVAVQAGDTTREALEQYPVSGMVYFSQNIESEDQLRTMIENTKSYSKYPLWIGVDEEGGNLVARVAGSGIMDVPTYPDMIEIGNSGDLQAAYEVGSGIGSYLSDLGFNLDFAPVADVLTNPDNPAIGVRSFGPDAQLDAQMVAQVVQGLQETGVSACVKHFPGHGDTDSDSHEGQTVSNRTLEELRAEEFLPFQAGIDAGVDFVMVGHISLPEVTGDMTPSSLSEQVVTGLLREELGYDGIVVTDSMQMQAITQFYSPSEAAVQAIQAGVDLILLPQDFQSAYEGVLAAVNDGTLSEERIDASLERIWKVKGDLWSE</sequence>
<feature type="domain" description="Glycoside hydrolase family 3 N-terminal" evidence="8">
    <location>
        <begin position="89"/>
        <end position="416"/>
    </location>
</feature>
<keyword evidence="5" id="KW-0326">Glycosidase</keyword>
<name>A0A9D1HHE3_9FIRM</name>
<dbReference type="PANTHER" id="PTHR30480">
    <property type="entry name" value="BETA-HEXOSAMINIDASE-RELATED"/>
    <property type="match status" value="1"/>
</dbReference>
<evidence type="ECO:0000256" key="7">
    <source>
        <dbReference type="SAM" id="Phobius"/>
    </source>
</evidence>
<feature type="transmembrane region" description="Helical" evidence="7">
    <location>
        <begin position="7"/>
        <end position="28"/>
    </location>
</feature>
<comment type="catalytic activity">
    <reaction evidence="1">
        <text>Hydrolysis of terminal non-reducing N-acetyl-D-hexosamine residues in N-acetyl-beta-D-hexosaminides.</text>
        <dbReference type="EC" id="3.2.1.52"/>
    </reaction>
</comment>
<dbReference type="InterPro" id="IPR001764">
    <property type="entry name" value="Glyco_hydro_3_N"/>
</dbReference>
<gene>
    <name evidence="9" type="ORF">IAB63_08225</name>
</gene>
<evidence type="ECO:0000256" key="4">
    <source>
        <dbReference type="ARBA" id="ARBA00022801"/>
    </source>
</evidence>
<dbReference type="GO" id="GO:0004563">
    <property type="term" value="F:beta-N-acetylhexosaminidase activity"/>
    <property type="evidence" value="ECO:0007669"/>
    <property type="project" value="UniProtKB-EC"/>
</dbReference>
<dbReference type="GO" id="GO:0005975">
    <property type="term" value="P:carbohydrate metabolic process"/>
    <property type="evidence" value="ECO:0007669"/>
    <property type="project" value="InterPro"/>
</dbReference>
<dbReference type="Gene3D" id="3.20.20.300">
    <property type="entry name" value="Glycoside hydrolase, family 3, N-terminal domain"/>
    <property type="match status" value="1"/>
</dbReference>
<comment type="similarity">
    <text evidence="2">Belongs to the glycosyl hydrolase 3 family.</text>
</comment>
<evidence type="ECO:0000256" key="3">
    <source>
        <dbReference type="ARBA" id="ARBA00012663"/>
    </source>
</evidence>
<keyword evidence="7" id="KW-0472">Membrane</keyword>
<comment type="caution">
    <text evidence="9">The sequence shown here is derived from an EMBL/GenBank/DDBJ whole genome shotgun (WGS) entry which is preliminary data.</text>
</comment>
<dbReference type="InterPro" id="IPR050226">
    <property type="entry name" value="NagZ_Beta-hexosaminidase"/>
</dbReference>
<accession>A0A9D1HHE3</accession>
<dbReference type="InterPro" id="IPR036962">
    <property type="entry name" value="Glyco_hydro_3_N_sf"/>
</dbReference>
<feature type="region of interest" description="Disordered" evidence="6">
    <location>
        <begin position="49"/>
        <end position="69"/>
    </location>
</feature>
<evidence type="ECO:0000256" key="6">
    <source>
        <dbReference type="SAM" id="MobiDB-lite"/>
    </source>
</evidence>
<evidence type="ECO:0000256" key="2">
    <source>
        <dbReference type="ARBA" id="ARBA00005336"/>
    </source>
</evidence>
<keyword evidence="4" id="KW-0378">Hydrolase</keyword>
<keyword evidence="7" id="KW-1133">Transmembrane helix</keyword>
<evidence type="ECO:0000313" key="9">
    <source>
        <dbReference type="EMBL" id="HIU03221.1"/>
    </source>
</evidence>